<name>W4JZ61_HETIT</name>
<dbReference type="RefSeq" id="XP_009549122.1">
    <property type="nucleotide sequence ID" value="XM_009550827.1"/>
</dbReference>
<comment type="catalytic activity">
    <reaction evidence="4">
        <text>a monoacylglycerol + H2O = glycerol + a fatty acid + H(+)</text>
        <dbReference type="Rhea" id="RHEA:15245"/>
        <dbReference type="ChEBI" id="CHEBI:15377"/>
        <dbReference type="ChEBI" id="CHEBI:15378"/>
        <dbReference type="ChEBI" id="CHEBI:17408"/>
        <dbReference type="ChEBI" id="CHEBI:17754"/>
        <dbReference type="ChEBI" id="CHEBI:28868"/>
    </reaction>
</comment>
<dbReference type="EMBL" id="KI925461">
    <property type="protein sequence ID" value="ETW78822.1"/>
    <property type="molecule type" value="Genomic_DNA"/>
</dbReference>
<keyword evidence="1" id="KW-1015">Disulfide bond</keyword>
<feature type="signal peptide" evidence="6">
    <location>
        <begin position="1"/>
        <end position="21"/>
    </location>
</feature>
<keyword evidence="9" id="KW-1185">Reference proteome</keyword>
<reference evidence="8 9" key="1">
    <citation type="journal article" date="2012" name="New Phytol.">
        <title>Insight into trade-off between wood decay and parasitism from the genome of a fungal forest pathogen.</title>
        <authorList>
            <person name="Olson A."/>
            <person name="Aerts A."/>
            <person name="Asiegbu F."/>
            <person name="Belbahri L."/>
            <person name="Bouzid O."/>
            <person name="Broberg A."/>
            <person name="Canback B."/>
            <person name="Coutinho P.M."/>
            <person name="Cullen D."/>
            <person name="Dalman K."/>
            <person name="Deflorio G."/>
            <person name="van Diepen L.T."/>
            <person name="Dunand C."/>
            <person name="Duplessis S."/>
            <person name="Durling M."/>
            <person name="Gonthier P."/>
            <person name="Grimwood J."/>
            <person name="Fossdal C.G."/>
            <person name="Hansson D."/>
            <person name="Henrissat B."/>
            <person name="Hietala A."/>
            <person name="Himmelstrand K."/>
            <person name="Hoffmeister D."/>
            <person name="Hogberg N."/>
            <person name="James T.Y."/>
            <person name="Karlsson M."/>
            <person name="Kohler A."/>
            <person name="Kues U."/>
            <person name="Lee Y.H."/>
            <person name="Lin Y.C."/>
            <person name="Lind M."/>
            <person name="Lindquist E."/>
            <person name="Lombard V."/>
            <person name="Lucas S."/>
            <person name="Lunden K."/>
            <person name="Morin E."/>
            <person name="Murat C."/>
            <person name="Park J."/>
            <person name="Raffaello T."/>
            <person name="Rouze P."/>
            <person name="Salamov A."/>
            <person name="Schmutz J."/>
            <person name="Solheim H."/>
            <person name="Stahlberg J."/>
            <person name="Velez H."/>
            <person name="de Vries R.P."/>
            <person name="Wiebenga A."/>
            <person name="Woodward S."/>
            <person name="Yakovlev I."/>
            <person name="Garbelotto M."/>
            <person name="Martin F."/>
            <person name="Grigoriev I.V."/>
            <person name="Stenlid J."/>
        </authorList>
    </citation>
    <scope>NUCLEOTIDE SEQUENCE [LARGE SCALE GENOMIC DNA]</scope>
    <source>
        <strain evidence="8 9">TC 32-1</strain>
    </source>
</reference>
<dbReference type="eggNOG" id="KOG4569">
    <property type="taxonomic scope" value="Eukaryota"/>
</dbReference>
<feature type="chain" id="PRO_5004843916" evidence="6">
    <location>
        <begin position="22"/>
        <end position="300"/>
    </location>
</feature>
<protein>
    <submittedName>
        <fullName evidence="8">Lipase, class 3</fullName>
    </submittedName>
</protein>
<dbReference type="InterPro" id="IPR002921">
    <property type="entry name" value="Fungal_lipase-type"/>
</dbReference>
<dbReference type="InParanoid" id="W4JZ61"/>
<dbReference type="InterPro" id="IPR051218">
    <property type="entry name" value="Sec_MonoDiacylglyc_Lipase"/>
</dbReference>
<comment type="similarity">
    <text evidence="2">Belongs to the AB hydrolase superfamily. Lipase family. Class 3 subfamily.</text>
</comment>
<dbReference type="Gene3D" id="3.40.50.1820">
    <property type="entry name" value="alpha/beta hydrolase"/>
    <property type="match status" value="1"/>
</dbReference>
<evidence type="ECO:0000256" key="5">
    <source>
        <dbReference type="SAM" id="MobiDB-lite"/>
    </source>
</evidence>
<dbReference type="CDD" id="cd00519">
    <property type="entry name" value="Lipase_3"/>
    <property type="match status" value="1"/>
</dbReference>
<evidence type="ECO:0000256" key="4">
    <source>
        <dbReference type="ARBA" id="ARBA00048461"/>
    </source>
</evidence>
<comment type="catalytic activity">
    <reaction evidence="3">
        <text>a diacylglycerol + H2O = a monoacylglycerol + a fatty acid + H(+)</text>
        <dbReference type="Rhea" id="RHEA:32731"/>
        <dbReference type="ChEBI" id="CHEBI:15377"/>
        <dbReference type="ChEBI" id="CHEBI:15378"/>
        <dbReference type="ChEBI" id="CHEBI:17408"/>
        <dbReference type="ChEBI" id="CHEBI:18035"/>
        <dbReference type="ChEBI" id="CHEBI:28868"/>
    </reaction>
</comment>
<feature type="region of interest" description="Disordered" evidence="5">
    <location>
        <begin position="276"/>
        <end position="300"/>
    </location>
</feature>
<dbReference type="KEGG" id="hir:HETIRDRAFT_104169"/>
<sequence length="300" mass="31007">MAASILTVALFAATLIDVSLGAAVTKRQSVTALSQAQISAFKPYTHYASTAYCTPSTTLTWTCGANCDANSGFLPTASGGDGAATQYWYVGWDASESTVIVGHQGTQASKIIPVLTDGSFFLTQLDSTLFPGLNSSIEVHNGFAASQARSAADVLAAVQSTLSAHSSNSVTVVGHSLGAAIALLDSVYLPLHLPSTVTVKTVGYGMPRVGNEAFADYVDAHLHVTHINNKVDPVPIVPGRFLGFVHPAGEVHINDDGSWDSCPGQDNTSSDCIVGAEPSLLDGDSSDHSGPYDGVTMGCS</sequence>
<keyword evidence="6" id="KW-0732">Signal</keyword>
<organism evidence="8 9">
    <name type="scientific">Heterobasidion irregulare (strain TC 32-1)</name>
    <dbReference type="NCBI Taxonomy" id="747525"/>
    <lineage>
        <taxon>Eukaryota</taxon>
        <taxon>Fungi</taxon>
        <taxon>Dikarya</taxon>
        <taxon>Basidiomycota</taxon>
        <taxon>Agaricomycotina</taxon>
        <taxon>Agaricomycetes</taxon>
        <taxon>Russulales</taxon>
        <taxon>Bondarzewiaceae</taxon>
        <taxon>Heterobasidion</taxon>
        <taxon>Heterobasidion annosum species complex</taxon>
    </lineage>
</organism>
<evidence type="ECO:0000256" key="2">
    <source>
        <dbReference type="ARBA" id="ARBA00043996"/>
    </source>
</evidence>
<dbReference type="Proteomes" id="UP000030671">
    <property type="component" value="Unassembled WGS sequence"/>
</dbReference>
<gene>
    <name evidence="8" type="ORF">HETIRDRAFT_104169</name>
</gene>
<dbReference type="SUPFAM" id="SSF53474">
    <property type="entry name" value="alpha/beta-Hydrolases"/>
    <property type="match status" value="1"/>
</dbReference>
<evidence type="ECO:0000256" key="3">
    <source>
        <dbReference type="ARBA" id="ARBA00047591"/>
    </source>
</evidence>
<evidence type="ECO:0000256" key="6">
    <source>
        <dbReference type="SAM" id="SignalP"/>
    </source>
</evidence>
<dbReference type="PANTHER" id="PTHR45856:SF25">
    <property type="entry name" value="FUNGAL LIPASE-LIKE DOMAIN-CONTAINING PROTEIN"/>
    <property type="match status" value="1"/>
</dbReference>
<dbReference type="GO" id="GO:0006629">
    <property type="term" value="P:lipid metabolic process"/>
    <property type="evidence" value="ECO:0007669"/>
    <property type="project" value="InterPro"/>
</dbReference>
<dbReference type="OrthoDB" id="426718at2759"/>
<proteinExistence type="inferred from homology"/>
<evidence type="ECO:0000313" key="8">
    <source>
        <dbReference type="EMBL" id="ETW78822.1"/>
    </source>
</evidence>
<dbReference type="Pfam" id="PF01764">
    <property type="entry name" value="Lipase_3"/>
    <property type="match status" value="1"/>
</dbReference>
<feature type="domain" description="Fungal lipase-type" evidence="7">
    <location>
        <begin position="103"/>
        <end position="240"/>
    </location>
</feature>
<evidence type="ECO:0000313" key="9">
    <source>
        <dbReference type="Proteomes" id="UP000030671"/>
    </source>
</evidence>
<dbReference type="HOGENOM" id="CLU_032957_9_1_1"/>
<dbReference type="GeneID" id="20665972"/>
<dbReference type="PANTHER" id="PTHR45856">
    <property type="entry name" value="ALPHA/BETA-HYDROLASES SUPERFAMILY PROTEIN"/>
    <property type="match status" value="1"/>
</dbReference>
<dbReference type="InterPro" id="IPR029058">
    <property type="entry name" value="AB_hydrolase_fold"/>
</dbReference>
<evidence type="ECO:0000256" key="1">
    <source>
        <dbReference type="ARBA" id="ARBA00023157"/>
    </source>
</evidence>
<dbReference type="AlphaFoldDB" id="W4JZ61"/>
<accession>W4JZ61</accession>
<evidence type="ECO:0000259" key="7">
    <source>
        <dbReference type="Pfam" id="PF01764"/>
    </source>
</evidence>